<protein>
    <submittedName>
        <fullName evidence="2">Uncharacterized protein</fullName>
    </submittedName>
</protein>
<evidence type="ECO:0000256" key="1">
    <source>
        <dbReference type="SAM" id="MobiDB-lite"/>
    </source>
</evidence>
<reference evidence="3" key="1">
    <citation type="submission" date="2018-05" db="EMBL/GenBank/DDBJ databases">
        <title>Azospirillum thermophila sp. nov., a novel isolated from hot spring.</title>
        <authorList>
            <person name="Zhao Z."/>
        </authorList>
    </citation>
    <scope>NUCLEOTIDE SEQUENCE [LARGE SCALE GENOMIC DNA]</scope>
    <source>
        <strain evidence="3">CFH 70021</strain>
    </source>
</reference>
<organism evidence="2 3">
    <name type="scientific">Azospirillum thermophilum</name>
    <dbReference type="NCBI Taxonomy" id="2202148"/>
    <lineage>
        <taxon>Bacteria</taxon>
        <taxon>Pseudomonadati</taxon>
        <taxon>Pseudomonadota</taxon>
        <taxon>Alphaproteobacteria</taxon>
        <taxon>Rhodospirillales</taxon>
        <taxon>Azospirillaceae</taxon>
        <taxon>Azospirillum</taxon>
    </lineage>
</organism>
<dbReference type="EMBL" id="CP029353">
    <property type="protein sequence ID" value="AWK86659.1"/>
    <property type="molecule type" value="Genomic_DNA"/>
</dbReference>
<sequence>MSTAPKALPTQVATTPKADHHKTEVTKTQADAVAKELGAKPSDTLAVQLGKYAEQMHAAAALKDTAQRGKAVTEARRQLSSIAGKPVTPEQAAKVDGLLGLPAAQPATVQ</sequence>
<gene>
    <name evidence="2" type="ORF">DEW08_10775</name>
</gene>
<evidence type="ECO:0000313" key="2">
    <source>
        <dbReference type="EMBL" id="AWK86659.1"/>
    </source>
</evidence>
<dbReference type="OrthoDB" id="7304920at2"/>
<feature type="region of interest" description="Disordered" evidence="1">
    <location>
        <begin position="1"/>
        <end position="24"/>
    </location>
</feature>
<name>A0A2S2CQC5_9PROT</name>
<accession>A0A2S2CQC5</accession>
<dbReference type="AlphaFoldDB" id="A0A2S2CQC5"/>
<dbReference type="Proteomes" id="UP000245629">
    <property type="component" value="Chromosome 2"/>
</dbReference>
<evidence type="ECO:0000313" key="3">
    <source>
        <dbReference type="Proteomes" id="UP000245629"/>
    </source>
</evidence>
<proteinExistence type="predicted"/>
<keyword evidence="3" id="KW-1185">Reference proteome</keyword>
<dbReference type="KEGG" id="azz:DEW08_10775"/>